<feature type="compositionally biased region" description="Low complexity" evidence="2">
    <location>
        <begin position="582"/>
        <end position="597"/>
    </location>
</feature>
<protein>
    <recommendedName>
        <fullName evidence="4">Peptidase A1 domain-containing protein</fullName>
    </recommendedName>
</protein>
<dbReference type="EMBL" id="JBBXJM010000001">
    <property type="protein sequence ID" value="KAL1412493.1"/>
    <property type="molecule type" value="Genomic_DNA"/>
</dbReference>
<feature type="compositionally biased region" description="Low complexity" evidence="2">
    <location>
        <begin position="479"/>
        <end position="488"/>
    </location>
</feature>
<organism evidence="5 6">
    <name type="scientific">Vanrija albida</name>
    <dbReference type="NCBI Taxonomy" id="181172"/>
    <lineage>
        <taxon>Eukaryota</taxon>
        <taxon>Fungi</taxon>
        <taxon>Dikarya</taxon>
        <taxon>Basidiomycota</taxon>
        <taxon>Agaricomycotina</taxon>
        <taxon>Tremellomycetes</taxon>
        <taxon>Trichosporonales</taxon>
        <taxon>Trichosporonaceae</taxon>
        <taxon>Vanrija</taxon>
    </lineage>
</organism>
<dbReference type="InterPro" id="IPR033121">
    <property type="entry name" value="PEPTIDASE_A1"/>
</dbReference>
<feature type="compositionally biased region" description="Acidic residues" evidence="2">
    <location>
        <begin position="890"/>
        <end position="904"/>
    </location>
</feature>
<feature type="compositionally biased region" description="Low complexity" evidence="2">
    <location>
        <begin position="832"/>
        <end position="848"/>
    </location>
</feature>
<accession>A0ABR3QCP5</accession>
<feature type="compositionally biased region" description="Basic and acidic residues" evidence="2">
    <location>
        <begin position="905"/>
        <end position="921"/>
    </location>
</feature>
<evidence type="ECO:0000313" key="5">
    <source>
        <dbReference type="EMBL" id="KAL1412493.1"/>
    </source>
</evidence>
<dbReference type="SUPFAM" id="SSF50630">
    <property type="entry name" value="Acid proteases"/>
    <property type="match status" value="1"/>
</dbReference>
<feature type="transmembrane region" description="Helical" evidence="3">
    <location>
        <begin position="344"/>
        <end position="365"/>
    </location>
</feature>
<evidence type="ECO:0000259" key="4">
    <source>
        <dbReference type="PROSITE" id="PS51767"/>
    </source>
</evidence>
<dbReference type="PANTHER" id="PTHR47966">
    <property type="entry name" value="BETA-SITE APP-CLEAVING ENZYME, ISOFORM A-RELATED"/>
    <property type="match status" value="1"/>
</dbReference>
<feature type="region of interest" description="Disordered" evidence="2">
    <location>
        <begin position="446"/>
        <end position="488"/>
    </location>
</feature>
<dbReference type="Gene3D" id="2.40.70.10">
    <property type="entry name" value="Acid Proteases"/>
    <property type="match status" value="1"/>
</dbReference>
<evidence type="ECO:0000256" key="2">
    <source>
        <dbReference type="SAM" id="MobiDB-lite"/>
    </source>
</evidence>
<feature type="compositionally biased region" description="Polar residues" evidence="2">
    <location>
        <begin position="674"/>
        <end position="687"/>
    </location>
</feature>
<proteinExistence type="inferred from homology"/>
<dbReference type="InterPro" id="IPR021109">
    <property type="entry name" value="Peptidase_aspartic_dom_sf"/>
</dbReference>
<feature type="region of interest" description="Disordered" evidence="2">
    <location>
        <begin position="511"/>
        <end position="957"/>
    </location>
</feature>
<evidence type="ECO:0000256" key="3">
    <source>
        <dbReference type="SAM" id="Phobius"/>
    </source>
</evidence>
<feature type="compositionally biased region" description="Low complexity" evidence="2">
    <location>
        <begin position="736"/>
        <end position="756"/>
    </location>
</feature>
<keyword evidence="3" id="KW-0472">Membrane</keyword>
<feature type="compositionally biased region" description="Polar residues" evidence="2">
    <location>
        <begin position="598"/>
        <end position="645"/>
    </location>
</feature>
<gene>
    <name evidence="5" type="ORF">Q8F55_000238</name>
</gene>
<name>A0ABR3QCP5_9TREE</name>
<comment type="similarity">
    <text evidence="1">Belongs to the peptidase A1 family.</text>
</comment>
<reference evidence="5 6" key="1">
    <citation type="submission" date="2023-08" db="EMBL/GenBank/DDBJ databases">
        <title>Annotated Genome Sequence of Vanrija albida AlHP1.</title>
        <authorList>
            <person name="Herzog R."/>
        </authorList>
    </citation>
    <scope>NUCLEOTIDE SEQUENCE [LARGE SCALE GENOMIC DNA]</scope>
    <source>
        <strain evidence="5 6">AlHP1</strain>
    </source>
</reference>
<dbReference type="PANTHER" id="PTHR47966:SF51">
    <property type="entry name" value="BETA-SITE APP-CLEAVING ENZYME, ISOFORM A-RELATED"/>
    <property type="match status" value="1"/>
</dbReference>
<evidence type="ECO:0000256" key="1">
    <source>
        <dbReference type="ARBA" id="ARBA00007447"/>
    </source>
</evidence>
<dbReference type="PRINTS" id="PR01217">
    <property type="entry name" value="PRICHEXTENSN"/>
</dbReference>
<keyword evidence="3" id="KW-0812">Transmembrane</keyword>
<feature type="compositionally biased region" description="Polar residues" evidence="2">
    <location>
        <begin position="932"/>
        <end position="945"/>
    </location>
</feature>
<feature type="compositionally biased region" description="Low complexity" evidence="2">
    <location>
        <begin position="460"/>
        <end position="469"/>
    </location>
</feature>
<dbReference type="GeneID" id="95981281"/>
<evidence type="ECO:0000313" key="6">
    <source>
        <dbReference type="Proteomes" id="UP001565368"/>
    </source>
</evidence>
<feature type="compositionally biased region" description="Low complexity" evidence="2">
    <location>
        <begin position="562"/>
        <end position="571"/>
    </location>
</feature>
<feature type="domain" description="Peptidase A1" evidence="4">
    <location>
        <begin position="4"/>
        <end position="322"/>
    </location>
</feature>
<sequence length="957" mass="97517">MGSNVVSLGVGTPAQRLNLTLTLNVEYFMVALDSCVGCVHSGGTYIPSASSSLQVTGQTIDYAPTTSWATGDALDLLALVASDIVGAPVDKRCPMLKIEASRWRGGTPVPLPPGSSGFFGLGVHLPDPRLSVLPSLLGISPYASITVGIDMADVASGIAGVVHWGAVPDGVFVGSFNWLPVNLTSGWSFITESVALGAVTVPGAGYLATVDPGIDAIVMPAKLAAQLFAGIEGASRASDSTRWNIPCNATLSLSVKVAGTAYKVDPRGLVTRRGAQCSANIVSWHSGSIPDLAGEIRLGAAFLSGVYSALYYSASEQYIGLAKKTNSVNASAGGSSSKMANGRLAGLVIGLVLAVILLVCFAMYIRNRNSPASVARRAELAEEKAAMDQAQAQLQAHAQAQGQVQVASLVSRFQNAADRDAGAAARDPSRRVSAGAGVAGVLPATRRTSYGVGGGGDGGEPVAKATTPPAVAPSPSPSPAAAAAAKEAKALAPVAPNLPSPTPELVPDTELKKAVTDSSSSPELPGPLAAADKPQQASKKTLAPTTPAARRGGRVSKSPVRKGATPAAPTPRAKKEKPAPAKPAASPSSQPAKLKPSNTGLSSASRHSEVRPQTTGGSRSSPSKPTGGSRSSPSKPTAASLSKSTGAPAPAAAADKTKQRPRSSLGVTGAGATVTRNAQVRSSASATSSKLPPRSSLSAASAGAGAARKGTSPSPTPVATPRAHSPSSTSRLLQGTAASRARAAATASVTTSTRTSPAKTPRTSPNKDVAALKARQTPRGSLAGSNNSTATPVRRSPLTADARGKRPSLGRVGLAAAREAPKSSPTARAKNGVAKVKMVPAAPAAVEAGKGGAEQDGERVLVGSPVEDKHNDDADDEHDDDHDHEHERDESDEEVLDDYDDEDDERLHAHHDYYHHHEREPSSAYINDHTDTSTIGVSDSVSQRMGSPESVPSIPDE</sequence>
<dbReference type="PROSITE" id="PS51767">
    <property type="entry name" value="PEPTIDASE_A1"/>
    <property type="match status" value="1"/>
</dbReference>
<dbReference type="Pfam" id="PF00026">
    <property type="entry name" value="Asp"/>
    <property type="match status" value="1"/>
</dbReference>
<feature type="compositionally biased region" description="Polar residues" evidence="2">
    <location>
        <begin position="757"/>
        <end position="766"/>
    </location>
</feature>
<dbReference type="Proteomes" id="UP001565368">
    <property type="component" value="Unassembled WGS sequence"/>
</dbReference>
<keyword evidence="6" id="KW-1185">Reference proteome</keyword>
<dbReference type="InterPro" id="IPR001461">
    <property type="entry name" value="Aspartic_peptidase_A1"/>
</dbReference>
<feature type="compositionally biased region" description="Low complexity" evidence="2">
    <location>
        <begin position="688"/>
        <end position="709"/>
    </location>
</feature>
<comment type="caution">
    <text evidence="5">The sequence shown here is derived from an EMBL/GenBank/DDBJ whole genome shotgun (WGS) entry which is preliminary data.</text>
</comment>
<dbReference type="RefSeq" id="XP_069212437.1">
    <property type="nucleotide sequence ID" value="XM_069348893.1"/>
</dbReference>
<keyword evidence="3" id="KW-1133">Transmembrane helix</keyword>